<keyword evidence="2" id="KW-0328">Glycosyltransferase</keyword>
<dbReference type="Proteomes" id="UP000249986">
    <property type="component" value="Unassembled WGS sequence"/>
</dbReference>
<dbReference type="EMBL" id="UAWG01000019">
    <property type="protein sequence ID" value="SQB60695.1"/>
    <property type="molecule type" value="Genomic_DNA"/>
</dbReference>
<keyword evidence="2" id="KW-0808">Transferase</keyword>
<dbReference type="InterPro" id="IPR050194">
    <property type="entry name" value="Glycosyltransferase_grp1"/>
</dbReference>
<evidence type="ECO:0000313" key="3">
    <source>
        <dbReference type="Proteomes" id="UP000249986"/>
    </source>
</evidence>
<organism evidence="2 3">
    <name type="scientific">Clostridium perfringens</name>
    <dbReference type="NCBI Taxonomy" id="1502"/>
    <lineage>
        <taxon>Bacteria</taxon>
        <taxon>Bacillati</taxon>
        <taxon>Bacillota</taxon>
        <taxon>Clostridia</taxon>
        <taxon>Eubacteriales</taxon>
        <taxon>Clostridiaceae</taxon>
        <taxon>Clostridium</taxon>
    </lineage>
</organism>
<dbReference type="Pfam" id="PF00534">
    <property type="entry name" value="Glycos_transf_1"/>
    <property type="match status" value="1"/>
</dbReference>
<dbReference type="GO" id="GO:0043750">
    <property type="term" value="F:phosphatidylinositol alpha-mannosyltransferase activity"/>
    <property type="evidence" value="ECO:0007669"/>
    <property type="project" value="UniProtKB-EC"/>
</dbReference>
<feature type="domain" description="Glycosyl transferase family 1" evidence="1">
    <location>
        <begin position="187"/>
        <end position="346"/>
    </location>
</feature>
<dbReference type="InterPro" id="IPR001296">
    <property type="entry name" value="Glyco_trans_1"/>
</dbReference>
<dbReference type="SUPFAM" id="SSF53756">
    <property type="entry name" value="UDP-Glycosyltransferase/glycogen phosphorylase"/>
    <property type="match status" value="1"/>
</dbReference>
<evidence type="ECO:0000259" key="1">
    <source>
        <dbReference type="Pfam" id="PF00534"/>
    </source>
</evidence>
<dbReference type="RefSeq" id="WP_111926827.1">
    <property type="nucleotide sequence ID" value="NZ_CATNYD010000001.1"/>
</dbReference>
<proteinExistence type="predicted"/>
<reference evidence="2 3" key="1">
    <citation type="submission" date="2018-06" db="EMBL/GenBank/DDBJ databases">
        <authorList>
            <consortium name="Pathogen Informatics"/>
            <person name="Doyle S."/>
        </authorList>
    </citation>
    <scope>NUCLEOTIDE SEQUENCE [LARGE SCALE GENOMIC DNA]</scope>
    <source>
        <strain evidence="2 3">NCTC10719</strain>
    </source>
</reference>
<name>A0A2X2YJM2_CLOPF</name>
<dbReference type="EC" id="2.4.1.345" evidence="2"/>
<protein>
    <submittedName>
        <fullName evidence="2">Putative glycosyltransferase EpsF</fullName>
        <ecNumber evidence="2">2.4.-.-</ecNumber>
        <ecNumber evidence="2">2.4.1.345</ecNumber>
    </submittedName>
</protein>
<accession>A0A2X2YJM2</accession>
<evidence type="ECO:0000313" key="2">
    <source>
        <dbReference type="EMBL" id="SQB60695.1"/>
    </source>
</evidence>
<dbReference type="EC" id="2.4.-.-" evidence="2"/>
<sequence>MKKVNILVDGMCPGKGGVQEYLINIYRNIDNKKFKFDFIVCGKECDYEEEIKSLGGEVYYIEERKKNVFKNILGYYKIINKNKYDIFYHNLSVLYYNVPFIISIIKGIKHNIVHAHNTKSDDMGLVYYLLHKFNRVLINKYSDKKLMCSKLAGDWIFGLNDNNEERIMIANAVDINKFKYNYEKSKIIKKSLGLNDELIIGHVGRFSYQKNHEFLIDVFYNLKKKFKKTKLVLIGDGELKEKIKEKVIKMEIEDDIIFLGNRNDVNELLQGIDIFLMPSRFEGLSVVLIEAQTSGLPCLISDKITKEAAITPNIEYLSIDNGVELWVDKIISIKNSFKRSDQSENIIRNGFEIKNSAKKVEEIMNDVLIN</sequence>
<dbReference type="PANTHER" id="PTHR45947">
    <property type="entry name" value="SULFOQUINOVOSYL TRANSFERASE SQD2"/>
    <property type="match status" value="1"/>
</dbReference>
<gene>
    <name evidence="2" type="primary">epsF_2</name>
    <name evidence="2" type="ORF">NCTC10719_02350</name>
</gene>
<dbReference type="AlphaFoldDB" id="A0A2X2YJM2"/>
<dbReference type="PANTHER" id="PTHR45947:SF3">
    <property type="entry name" value="SULFOQUINOVOSYL TRANSFERASE SQD2"/>
    <property type="match status" value="1"/>
</dbReference>
<dbReference type="Gene3D" id="3.40.50.2000">
    <property type="entry name" value="Glycogen Phosphorylase B"/>
    <property type="match status" value="2"/>
</dbReference>